<organism evidence="1 2">
    <name type="scientific">Burkholderia glumae</name>
    <name type="common">Pseudomonas glumae</name>
    <dbReference type="NCBI Taxonomy" id="337"/>
    <lineage>
        <taxon>Bacteria</taxon>
        <taxon>Pseudomonadati</taxon>
        <taxon>Pseudomonadota</taxon>
        <taxon>Betaproteobacteria</taxon>
        <taxon>Burkholderiales</taxon>
        <taxon>Burkholderiaceae</taxon>
        <taxon>Burkholderia</taxon>
    </lineage>
</organism>
<keyword evidence="2" id="KW-1185">Reference proteome</keyword>
<name>A0ABY5BCP9_BURGL</name>
<dbReference type="Pfam" id="PF24751">
    <property type="entry name" value="DUF7696"/>
    <property type="match status" value="1"/>
</dbReference>
<evidence type="ECO:0000313" key="1">
    <source>
        <dbReference type="EMBL" id="USS44633.1"/>
    </source>
</evidence>
<sequence length="59" mass="7006">MNDEQRRHECEVRHVLAMPSRAVRKAYLLQVESKRGADAARRLREDVERAWKTREARAC</sequence>
<proteinExistence type="predicted"/>
<accession>A0ABY5BCP9</accession>
<evidence type="ECO:0000313" key="2">
    <source>
        <dbReference type="Proteomes" id="UP001056386"/>
    </source>
</evidence>
<reference evidence="1" key="1">
    <citation type="submission" date="2022-06" db="EMBL/GenBank/DDBJ databases">
        <title>Draft genome sequence of Burkholderia glumae strain GR20004 isolated from rice panicle showing bacterial panicle blight.</title>
        <authorList>
            <person name="Choi S.Y."/>
            <person name="Lee Y.H."/>
        </authorList>
    </citation>
    <scope>NUCLEOTIDE SEQUENCE</scope>
    <source>
        <strain evidence="1">GR20004</strain>
    </source>
</reference>
<dbReference type="InterPro" id="IPR056113">
    <property type="entry name" value="DUF7696"/>
</dbReference>
<protein>
    <submittedName>
        <fullName evidence="1">Uncharacterized protein</fullName>
    </submittedName>
</protein>
<dbReference type="Proteomes" id="UP001056386">
    <property type="component" value="Chromosome 1"/>
</dbReference>
<dbReference type="RefSeq" id="WP_017424299.1">
    <property type="nucleotide sequence ID" value="NZ_CP033641.1"/>
</dbReference>
<gene>
    <name evidence="1" type="ORF">NFI99_23690</name>
</gene>
<dbReference type="EMBL" id="CP099587">
    <property type="protein sequence ID" value="USS44633.1"/>
    <property type="molecule type" value="Genomic_DNA"/>
</dbReference>